<feature type="domain" description="HAMP" evidence="5">
    <location>
        <begin position="121"/>
        <end position="175"/>
    </location>
</feature>
<evidence type="ECO:0000259" key="4">
    <source>
        <dbReference type="PROSITE" id="PS50111"/>
    </source>
</evidence>
<sequence length="453" mass="50327">MLILLAKPYEHIATFYKNRDVTRIDGMIVAQKSIDQNFVNQLKNSSIDRIKNGLTTRDYFVRTYPLKDFQGNTIAYCVIGKKLSIVNSAVNASMTSVYEQLAVAVVINIIVLLLLLFIINNVVMKPIENLSKVAQDLVSGNGDLTKRLPIKSNDELGEVSFYINKFIALIEEVVSQAKEVAQKNEELSSLMLKDAETLKLSSQEQLKAVNDSNTLISEAKNDLDISEELANKTSQDVHSTYEVLVQLEDISKIVIDMINGDSEKSNELAGRVSSLVAQTDEIKSILEIIKDIADQTNLLALNAAIEAARAGEHGRGFAVVADEVRKLAEKTQKSISEIDATVMVVVQNVQEISSEMNENSDDIYHLNDKTTSMVEILDKSKEASNKTKEASIKSSEKTVFIGYKIKSLFEIMHNTLTSTQNTKKISEELDAIGQELDANSDTLQSKLNEFRTH</sequence>
<dbReference type="PANTHER" id="PTHR32089:SF112">
    <property type="entry name" value="LYSOZYME-LIKE PROTEIN-RELATED"/>
    <property type="match status" value="1"/>
</dbReference>
<dbReference type="SUPFAM" id="SSF58104">
    <property type="entry name" value="Methyl-accepting chemotaxis protein (MCP) signaling domain"/>
    <property type="match status" value="1"/>
</dbReference>
<protein>
    <submittedName>
        <fullName evidence="6">Methyl-accepting chemotaxis sensory transducer</fullName>
    </submittedName>
</protein>
<dbReference type="GO" id="GO:0016020">
    <property type="term" value="C:membrane"/>
    <property type="evidence" value="ECO:0007669"/>
    <property type="project" value="InterPro"/>
</dbReference>
<feature type="domain" description="Methyl-accepting transducer" evidence="4">
    <location>
        <begin position="180"/>
        <end position="437"/>
    </location>
</feature>
<gene>
    <name evidence="6" type="ORF">MNB_SM-5-1514</name>
</gene>
<dbReference type="CDD" id="cd06225">
    <property type="entry name" value="HAMP"/>
    <property type="match status" value="1"/>
</dbReference>
<dbReference type="AlphaFoldDB" id="A0A1W1CER8"/>
<evidence type="ECO:0000256" key="1">
    <source>
        <dbReference type="ARBA" id="ARBA00023224"/>
    </source>
</evidence>
<dbReference type="InterPro" id="IPR003660">
    <property type="entry name" value="HAMP_dom"/>
</dbReference>
<dbReference type="InterPro" id="IPR004089">
    <property type="entry name" value="MCPsignal_dom"/>
</dbReference>
<dbReference type="GO" id="GO:0007165">
    <property type="term" value="P:signal transduction"/>
    <property type="evidence" value="ECO:0007669"/>
    <property type="project" value="UniProtKB-KW"/>
</dbReference>
<keyword evidence="1" id="KW-0807">Transducer</keyword>
<evidence type="ECO:0000313" key="6">
    <source>
        <dbReference type="EMBL" id="SFV64264.1"/>
    </source>
</evidence>
<dbReference type="PANTHER" id="PTHR32089">
    <property type="entry name" value="METHYL-ACCEPTING CHEMOTAXIS PROTEIN MCPB"/>
    <property type="match status" value="1"/>
</dbReference>
<feature type="transmembrane region" description="Helical" evidence="3">
    <location>
        <begin position="101"/>
        <end position="123"/>
    </location>
</feature>
<evidence type="ECO:0000256" key="2">
    <source>
        <dbReference type="ARBA" id="ARBA00029447"/>
    </source>
</evidence>
<dbReference type="SMART" id="SM00283">
    <property type="entry name" value="MA"/>
    <property type="match status" value="1"/>
</dbReference>
<keyword evidence="3" id="KW-0812">Transmembrane</keyword>
<dbReference type="Pfam" id="PF00672">
    <property type="entry name" value="HAMP"/>
    <property type="match status" value="1"/>
</dbReference>
<evidence type="ECO:0000256" key="3">
    <source>
        <dbReference type="SAM" id="Phobius"/>
    </source>
</evidence>
<dbReference type="EMBL" id="FPHH01000079">
    <property type="protein sequence ID" value="SFV64264.1"/>
    <property type="molecule type" value="Genomic_DNA"/>
</dbReference>
<dbReference type="SMART" id="SM00304">
    <property type="entry name" value="HAMP"/>
    <property type="match status" value="1"/>
</dbReference>
<evidence type="ECO:0000259" key="5">
    <source>
        <dbReference type="PROSITE" id="PS50885"/>
    </source>
</evidence>
<proteinExistence type="inferred from homology"/>
<dbReference type="Pfam" id="PF00015">
    <property type="entry name" value="MCPsignal"/>
    <property type="match status" value="1"/>
</dbReference>
<reference evidence="6" key="1">
    <citation type="submission" date="2016-10" db="EMBL/GenBank/DDBJ databases">
        <authorList>
            <person name="de Groot N.N."/>
        </authorList>
    </citation>
    <scope>NUCLEOTIDE SEQUENCE</scope>
</reference>
<name>A0A1W1CER8_9ZZZZ</name>
<dbReference type="Gene3D" id="1.10.287.950">
    <property type="entry name" value="Methyl-accepting chemotaxis protein"/>
    <property type="match status" value="1"/>
</dbReference>
<organism evidence="6">
    <name type="scientific">hydrothermal vent metagenome</name>
    <dbReference type="NCBI Taxonomy" id="652676"/>
    <lineage>
        <taxon>unclassified sequences</taxon>
        <taxon>metagenomes</taxon>
        <taxon>ecological metagenomes</taxon>
    </lineage>
</organism>
<comment type="similarity">
    <text evidence="2">Belongs to the methyl-accepting chemotaxis (MCP) protein family.</text>
</comment>
<dbReference type="PROSITE" id="PS50885">
    <property type="entry name" value="HAMP"/>
    <property type="match status" value="1"/>
</dbReference>
<keyword evidence="3" id="KW-0472">Membrane</keyword>
<accession>A0A1W1CER8</accession>
<dbReference type="PROSITE" id="PS50111">
    <property type="entry name" value="CHEMOTAXIS_TRANSDUC_2"/>
    <property type="match status" value="1"/>
</dbReference>
<keyword evidence="3" id="KW-1133">Transmembrane helix</keyword>